<dbReference type="PROSITE" id="PS00216">
    <property type="entry name" value="SUGAR_TRANSPORT_1"/>
    <property type="match status" value="1"/>
</dbReference>
<protein>
    <submittedName>
        <fullName evidence="7">GH19544</fullName>
    </submittedName>
</protein>
<dbReference type="GO" id="GO:0022857">
    <property type="term" value="F:transmembrane transporter activity"/>
    <property type="evidence" value="ECO:0007669"/>
    <property type="project" value="InterPro"/>
</dbReference>
<dbReference type="InterPro" id="IPR005828">
    <property type="entry name" value="MFS_sugar_transport-like"/>
</dbReference>
<dbReference type="InterPro" id="IPR005829">
    <property type="entry name" value="Sugar_transporter_CS"/>
</dbReference>
<feature type="non-terminal residue" evidence="7">
    <location>
        <position position="1"/>
    </location>
</feature>
<evidence type="ECO:0000259" key="6">
    <source>
        <dbReference type="PROSITE" id="PS50850"/>
    </source>
</evidence>
<feature type="transmembrane region" description="Helical" evidence="5">
    <location>
        <begin position="372"/>
        <end position="393"/>
    </location>
</feature>
<dbReference type="HOGENOM" id="CLU_037253_0_0_1"/>
<dbReference type="Gene3D" id="1.20.1250.20">
    <property type="entry name" value="MFS general substrate transporter like domains"/>
    <property type="match status" value="1"/>
</dbReference>
<feature type="transmembrane region" description="Helical" evidence="5">
    <location>
        <begin position="6"/>
        <end position="27"/>
    </location>
</feature>
<accession>B4JHB9</accession>
<feature type="transmembrane region" description="Helical" evidence="5">
    <location>
        <begin position="275"/>
        <end position="296"/>
    </location>
</feature>
<name>B4JHB9_DROGR</name>
<dbReference type="InterPro" id="IPR036259">
    <property type="entry name" value="MFS_trans_sf"/>
</dbReference>
<feature type="transmembrane region" description="Helical" evidence="5">
    <location>
        <begin position="249"/>
        <end position="269"/>
    </location>
</feature>
<organism evidence="8">
    <name type="scientific">Drosophila grimshawi</name>
    <name type="common">Hawaiian fruit fly</name>
    <name type="synonym">Idiomyia grimshawi</name>
    <dbReference type="NCBI Taxonomy" id="7222"/>
    <lineage>
        <taxon>Eukaryota</taxon>
        <taxon>Metazoa</taxon>
        <taxon>Ecdysozoa</taxon>
        <taxon>Arthropoda</taxon>
        <taxon>Hexapoda</taxon>
        <taxon>Insecta</taxon>
        <taxon>Pterygota</taxon>
        <taxon>Neoptera</taxon>
        <taxon>Endopterygota</taxon>
        <taxon>Diptera</taxon>
        <taxon>Brachycera</taxon>
        <taxon>Muscomorpha</taxon>
        <taxon>Ephydroidea</taxon>
        <taxon>Drosophilidae</taxon>
        <taxon>Drosophila</taxon>
        <taxon>Hawaiian Drosophila</taxon>
    </lineage>
</organism>
<gene>
    <name evidence="7" type="primary">Dgri\GH19544</name>
    <name evidence="7" type="ORF">Dgri_GH19544</name>
</gene>
<feature type="transmembrane region" description="Helical" evidence="5">
    <location>
        <begin position="93"/>
        <end position="111"/>
    </location>
</feature>
<dbReference type="PROSITE" id="PS50850">
    <property type="entry name" value="MFS"/>
    <property type="match status" value="1"/>
</dbReference>
<dbReference type="GO" id="GO:0016020">
    <property type="term" value="C:membrane"/>
    <property type="evidence" value="ECO:0007669"/>
    <property type="project" value="UniProtKB-SubCell"/>
</dbReference>
<dbReference type="InParanoid" id="B4JHB9"/>
<proteinExistence type="predicted"/>
<dbReference type="PANTHER" id="PTHR23529:SF2">
    <property type="entry name" value="GH19118P-RELATED"/>
    <property type="match status" value="1"/>
</dbReference>
<dbReference type="eggNOG" id="KOG0254">
    <property type="taxonomic scope" value="Eukaryota"/>
</dbReference>
<dbReference type="OMA" id="VACTPAY"/>
<evidence type="ECO:0000256" key="3">
    <source>
        <dbReference type="ARBA" id="ARBA00022989"/>
    </source>
</evidence>
<dbReference type="Proteomes" id="UP000001070">
    <property type="component" value="Unassembled WGS sequence"/>
</dbReference>
<feature type="transmembrane region" description="Helical" evidence="5">
    <location>
        <begin position="303"/>
        <end position="323"/>
    </location>
</feature>
<evidence type="ECO:0000256" key="4">
    <source>
        <dbReference type="ARBA" id="ARBA00023136"/>
    </source>
</evidence>
<feature type="transmembrane region" description="Helical" evidence="5">
    <location>
        <begin position="399"/>
        <end position="420"/>
    </location>
</feature>
<dbReference type="AlphaFoldDB" id="B4JHB9"/>
<evidence type="ECO:0000256" key="2">
    <source>
        <dbReference type="ARBA" id="ARBA00022692"/>
    </source>
</evidence>
<keyword evidence="2 5" id="KW-0812">Transmembrane</keyword>
<feature type="transmembrane region" description="Helical" evidence="5">
    <location>
        <begin position="64"/>
        <end position="86"/>
    </location>
</feature>
<keyword evidence="8" id="KW-1185">Reference proteome</keyword>
<dbReference type="PhylomeDB" id="B4JHB9"/>
<dbReference type="Pfam" id="PF00083">
    <property type="entry name" value="Sugar_tr"/>
    <property type="match status" value="1"/>
</dbReference>
<evidence type="ECO:0000313" key="8">
    <source>
        <dbReference type="Proteomes" id="UP000001070"/>
    </source>
</evidence>
<evidence type="ECO:0000256" key="1">
    <source>
        <dbReference type="ARBA" id="ARBA00004141"/>
    </source>
</evidence>
<feature type="transmembrane region" description="Helical" evidence="5">
    <location>
        <begin position="39"/>
        <end position="58"/>
    </location>
</feature>
<evidence type="ECO:0000313" key="7">
    <source>
        <dbReference type="EMBL" id="EDV93826.1"/>
    </source>
</evidence>
<keyword evidence="4 5" id="KW-0472">Membrane</keyword>
<feature type="transmembrane region" description="Helical" evidence="5">
    <location>
        <begin position="158"/>
        <end position="178"/>
    </location>
</feature>
<comment type="subcellular location">
    <subcellularLocation>
        <location evidence="1">Membrane</location>
        <topology evidence="1">Multi-pass membrane protein</topology>
    </subcellularLocation>
</comment>
<feature type="transmembrane region" description="Helical" evidence="5">
    <location>
        <begin position="343"/>
        <end position="360"/>
    </location>
</feature>
<dbReference type="EMBL" id="CH916369">
    <property type="protein sequence ID" value="EDV93826.1"/>
    <property type="molecule type" value="Genomic_DNA"/>
</dbReference>
<dbReference type="SUPFAM" id="SSF103473">
    <property type="entry name" value="MFS general substrate transporter"/>
    <property type="match status" value="1"/>
</dbReference>
<reference evidence="7 8" key="1">
    <citation type="journal article" date="2007" name="Nature">
        <title>Evolution of genes and genomes on the Drosophila phylogeny.</title>
        <authorList>
            <consortium name="Drosophila 12 Genomes Consortium"/>
            <person name="Clark A.G."/>
            <person name="Eisen M.B."/>
            <person name="Smith D.R."/>
            <person name="Bergman C.M."/>
            <person name="Oliver B."/>
            <person name="Markow T.A."/>
            <person name="Kaufman T.C."/>
            <person name="Kellis M."/>
            <person name="Gelbart W."/>
            <person name="Iyer V.N."/>
            <person name="Pollard D.A."/>
            <person name="Sackton T.B."/>
            <person name="Larracuente A.M."/>
            <person name="Singh N.D."/>
            <person name="Abad J.P."/>
            <person name="Abt D.N."/>
            <person name="Adryan B."/>
            <person name="Aguade M."/>
            <person name="Akashi H."/>
            <person name="Anderson W.W."/>
            <person name="Aquadro C.F."/>
            <person name="Ardell D.H."/>
            <person name="Arguello R."/>
            <person name="Artieri C.G."/>
            <person name="Barbash D.A."/>
            <person name="Barker D."/>
            <person name="Barsanti P."/>
            <person name="Batterham P."/>
            <person name="Batzoglou S."/>
            <person name="Begun D."/>
            <person name="Bhutkar A."/>
            <person name="Blanco E."/>
            <person name="Bosak S.A."/>
            <person name="Bradley R.K."/>
            <person name="Brand A.D."/>
            <person name="Brent M.R."/>
            <person name="Brooks A.N."/>
            <person name="Brown R.H."/>
            <person name="Butlin R.K."/>
            <person name="Caggese C."/>
            <person name="Calvi B.R."/>
            <person name="Bernardo de Carvalho A."/>
            <person name="Caspi A."/>
            <person name="Castrezana S."/>
            <person name="Celniker S.E."/>
            <person name="Chang J.L."/>
            <person name="Chapple C."/>
            <person name="Chatterji S."/>
            <person name="Chinwalla A."/>
            <person name="Civetta A."/>
            <person name="Clifton S.W."/>
            <person name="Comeron J.M."/>
            <person name="Costello J.C."/>
            <person name="Coyne J.A."/>
            <person name="Daub J."/>
            <person name="David R.G."/>
            <person name="Delcher A.L."/>
            <person name="Delehaunty K."/>
            <person name="Do C.B."/>
            <person name="Ebling H."/>
            <person name="Edwards K."/>
            <person name="Eickbush T."/>
            <person name="Evans J.D."/>
            <person name="Filipski A."/>
            <person name="Findeiss S."/>
            <person name="Freyhult E."/>
            <person name="Fulton L."/>
            <person name="Fulton R."/>
            <person name="Garcia A.C."/>
            <person name="Gardiner A."/>
            <person name="Garfield D.A."/>
            <person name="Garvin B.E."/>
            <person name="Gibson G."/>
            <person name="Gilbert D."/>
            <person name="Gnerre S."/>
            <person name="Godfrey J."/>
            <person name="Good R."/>
            <person name="Gotea V."/>
            <person name="Gravely B."/>
            <person name="Greenberg A.J."/>
            <person name="Griffiths-Jones S."/>
            <person name="Gross S."/>
            <person name="Guigo R."/>
            <person name="Gustafson E.A."/>
            <person name="Haerty W."/>
            <person name="Hahn M.W."/>
            <person name="Halligan D.L."/>
            <person name="Halpern A.L."/>
            <person name="Halter G.M."/>
            <person name="Han M.V."/>
            <person name="Heger A."/>
            <person name="Hillier L."/>
            <person name="Hinrichs A.S."/>
            <person name="Holmes I."/>
            <person name="Hoskins R.A."/>
            <person name="Hubisz M.J."/>
            <person name="Hultmark D."/>
            <person name="Huntley M.A."/>
            <person name="Jaffe D.B."/>
            <person name="Jagadeeshan S."/>
            <person name="Jeck W.R."/>
            <person name="Johnson J."/>
            <person name="Jones C.D."/>
            <person name="Jordan W.C."/>
            <person name="Karpen G.H."/>
            <person name="Kataoka E."/>
            <person name="Keightley P.D."/>
            <person name="Kheradpour P."/>
            <person name="Kirkness E.F."/>
            <person name="Koerich L.B."/>
            <person name="Kristiansen K."/>
            <person name="Kudrna D."/>
            <person name="Kulathinal R.J."/>
            <person name="Kumar S."/>
            <person name="Kwok R."/>
            <person name="Lander E."/>
            <person name="Langley C.H."/>
            <person name="Lapoint R."/>
            <person name="Lazzaro B.P."/>
            <person name="Lee S.J."/>
            <person name="Levesque L."/>
            <person name="Li R."/>
            <person name="Lin C.F."/>
            <person name="Lin M.F."/>
            <person name="Lindblad-Toh K."/>
            <person name="Llopart A."/>
            <person name="Long M."/>
            <person name="Low L."/>
            <person name="Lozovsky E."/>
            <person name="Lu J."/>
            <person name="Luo M."/>
            <person name="Machado C.A."/>
            <person name="Makalowski W."/>
            <person name="Marzo M."/>
            <person name="Matsuda M."/>
            <person name="Matzkin L."/>
            <person name="McAllister B."/>
            <person name="McBride C.S."/>
            <person name="McKernan B."/>
            <person name="McKernan K."/>
            <person name="Mendez-Lago M."/>
            <person name="Minx P."/>
            <person name="Mollenhauer M.U."/>
            <person name="Montooth K."/>
            <person name="Mount S.M."/>
            <person name="Mu X."/>
            <person name="Myers E."/>
            <person name="Negre B."/>
            <person name="Newfeld S."/>
            <person name="Nielsen R."/>
            <person name="Noor M.A."/>
            <person name="O'Grady P."/>
            <person name="Pachter L."/>
            <person name="Papaceit M."/>
            <person name="Parisi M.J."/>
            <person name="Parisi M."/>
            <person name="Parts L."/>
            <person name="Pedersen J.S."/>
            <person name="Pesole G."/>
            <person name="Phillippy A.M."/>
            <person name="Ponting C.P."/>
            <person name="Pop M."/>
            <person name="Porcelli D."/>
            <person name="Powell J.R."/>
            <person name="Prohaska S."/>
            <person name="Pruitt K."/>
            <person name="Puig M."/>
            <person name="Quesneville H."/>
            <person name="Ram K.R."/>
            <person name="Rand D."/>
            <person name="Rasmussen M.D."/>
            <person name="Reed L.K."/>
            <person name="Reenan R."/>
            <person name="Reily A."/>
            <person name="Remington K.A."/>
            <person name="Rieger T.T."/>
            <person name="Ritchie M.G."/>
            <person name="Robin C."/>
            <person name="Rogers Y.H."/>
            <person name="Rohde C."/>
            <person name="Rozas J."/>
            <person name="Rubenfield M.J."/>
            <person name="Ruiz A."/>
            <person name="Russo S."/>
            <person name="Salzberg S.L."/>
            <person name="Sanchez-Gracia A."/>
            <person name="Saranga D.J."/>
            <person name="Sato H."/>
            <person name="Schaeffer S.W."/>
            <person name="Schatz M.C."/>
            <person name="Schlenke T."/>
            <person name="Schwartz R."/>
            <person name="Segarra C."/>
            <person name="Singh R.S."/>
            <person name="Sirot L."/>
            <person name="Sirota M."/>
            <person name="Sisneros N.B."/>
            <person name="Smith C.D."/>
            <person name="Smith T.F."/>
            <person name="Spieth J."/>
            <person name="Stage D.E."/>
            <person name="Stark A."/>
            <person name="Stephan W."/>
            <person name="Strausberg R.L."/>
            <person name="Strempel S."/>
            <person name="Sturgill D."/>
            <person name="Sutton G."/>
            <person name="Sutton G.G."/>
            <person name="Tao W."/>
            <person name="Teichmann S."/>
            <person name="Tobari Y.N."/>
            <person name="Tomimura Y."/>
            <person name="Tsolas J.M."/>
            <person name="Valente V.L."/>
            <person name="Venter E."/>
            <person name="Venter J.C."/>
            <person name="Vicario S."/>
            <person name="Vieira F.G."/>
            <person name="Vilella A.J."/>
            <person name="Villasante A."/>
            <person name="Walenz B."/>
            <person name="Wang J."/>
            <person name="Wasserman M."/>
            <person name="Watts T."/>
            <person name="Wilson D."/>
            <person name="Wilson R.K."/>
            <person name="Wing R.A."/>
            <person name="Wolfner M.F."/>
            <person name="Wong A."/>
            <person name="Wong G.K."/>
            <person name="Wu C.I."/>
            <person name="Wu G."/>
            <person name="Yamamoto D."/>
            <person name="Yang H.P."/>
            <person name="Yang S.P."/>
            <person name="Yorke J.A."/>
            <person name="Yoshida K."/>
            <person name="Zdobnov E."/>
            <person name="Zhang P."/>
            <person name="Zhang Y."/>
            <person name="Zimin A.V."/>
            <person name="Baldwin J."/>
            <person name="Abdouelleil A."/>
            <person name="Abdulkadir J."/>
            <person name="Abebe A."/>
            <person name="Abera B."/>
            <person name="Abreu J."/>
            <person name="Acer S.C."/>
            <person name="Aftuck L."/>
            <person name="Alexander A."/>
            <person name="An P."/>
            <person name="Anderson E."/>
            <person name="Anderson S."/>
            <person name="Arachi H."/>
            <person name="Azer M."/>
            <person name="Bachantsang P."/>
            <person name="Barry A."/>
            <person name="Bayul T."/>
            <person name="Berlin A."/>
            <person name="Bessette D."/>
            <person name="Bloom T."/>
            <person name="Blye J."/>
            <person name="Boguslavskiy L."/>
            <person name="Bonnet C."/>
            <person name="Boukhgalter B."/>
            <person name="Bourzgui I."/>
            <person name="Brown A."/>
            <person name="Cahill P."/>
            <person name="Channer S."/>
            <person name="Cheshatsang Y."/>
            <person name="Chuda L."/>
            <person name="Citroen M."/>
            <person name="Collymore A."/>
            <person name="Cooke P."/>
            <person name="Costello M."/>
            <person name="D'Aco K."/>
            <person name="Daza R."/>
            <person name="De Haan G."/>
            <person name="DeGray S."/>
            <person name="DeMaso C."/>
            <person name="Dhargay N."/>
            <person name="Dooley K."/>
            <person name="Dooley E."/>
            <person name="Doricent M."/>
            <person name="Dorje P."/>
            <person name="Dorjee K."/>
            <person name="Dupes A."/>
            <person name="Elong R."/>
            <person name="Falk J."/>
            <person name="Farina A."/>
            <person name="Faro S."/>
            <person name="Ferguson D."/>
            <person name="Fisher S."/>
            <person name="Foley C.D."/>
            <person name="Franke A."/>
            <person name="Friedrich D."/>
            <person name="Gadbois L."/>
            <person name="Gearin G."/>
            <person name="Gearin C.R."/>
            <person name="Giannoukos G."/>
            <person name="Goode T."/>
            <person name="Graham J."/>
            <person name="Grandbois E."/>
            <person name="Grewal S."/>
            <person name="Gyaltsen K."/>
            <person name="Hafez N."/>
            <person name="Hagos B."/>
            <person name="Hall J."/>
            <person name="Henson C."/>
            <person name="Hollinger A."/>
            <person name="Honan T."/>
            <person name="Huard M.D."/>
            <person name="Hughes L."/>
            <person name="Hurhula B."/>
            <person name="Husby M.E."/>
            <person name="Kamat A."/>
            <person name="Kanga B."/>
            <person name="Kashin S."/>
            <person name="Khazanovich D."/>
            <person name="Kisner P."/>
            <person name="Lance K."/>
            <person name="Lara M."/>
            <person name="Lee W."/>
            <person name="Lennon N."/>
            <person name="Letendre F."/>
            <person name="LeVine R."/>
            <person name="Lipovsky A."/>
            <person name="Liu X."/>
            <person name="Liu J."/>
            <person name="Liu S."/>
            <person name="Lokyitsang T."/>
            <person name="Lokyitsang Y."/>
            <person name="Lubonja R."/>
            <person name="Lui A."/>
            <person name="MacDonald P."/>
            <person name="Magnisalis V."/>
            <person name="Maru K."/>
            <person name="Matthews C."/>
            <person name="McCusker W."/>
            <person name="McDonough S."/>
            <person name="Mehta T."/>
            <person name="Meldrim J."/>
            <person name="Meneus L."/>
            <person name="Mihai O."/>
            <person name="Mihalev A."/>
            <person name="Mihova T."/>
            <person name="Mittelman R."/>
            <person name="Mlenga V."/>
            <person name="Montmayeur A."/>
            <person name="Mulrain L."/>
            <person name="Navidi A."/>
            <person name="Naylor J."/>
            <person name="Negash T."/>
            <person name="Nguyen T."/>
            <person name="Nguyen N."/>
            <person name="Nicol R."/>
            <person name="Norbu C."/>
            <person name="Norbu N."/>
            <person name="Novod N."/>
            <person name="O'Neill B."/>
            <person name="Osman S."/>
            <person name="Markiewicz E."/>
            <person name="Oyono O.L."/>
            <person name="Patti C."/>
            <person name="Phunkhang P."/>
            <person name="Pierre F."/>
            <person name="Priest M."/>
            <person name="Raghuraman S."/>
            <person name="Rege F."/>
            <person name="Reyes R."/>
            <person name="Rise C."/>
            <person name="Rogov P."/>
            <person name="Ross K."/>
            <person name="Ryan E."/>
            <person name="Settipalli S."/>
            <person name="Shea T."/>
            <person name="Sherpa N."/>
            <person name="Shi L."/>
            <person name="Shih D."/>
            <person name="Sparrow T."/>
            <person name="Spaulding J."/>
            <person name="Stalker J."/>
            <person name="Stange-Thomann N."/>
            <person name="Stavropoulos S."/>
            <person name="Stone C."/>
            <person name="Strader C."/>
            <person name="Tesfaye S."/>
            <person name="Thomson T."/>
            <person name="Thoulutsang Y."/>
            <person name="Thoulutsang D."/>
            <person name="Topham K."/>
            <person name="Topping I."/>
            <person name="Tsamla T."/>
            <person name="Vassiliev H."/>
            <person name="Vo A."/>
            <person name="Wangchuk T."/>
            <person name="Wangdi T."/>
            <person name="Weiand M."/>
            <person name="Wilkinson J."/>
            <person name="Wilson A."/>
            <person name="Yadav S."/>
            <person name="Young G."/>
            <person name="Yu Q."/>
            <person name="Zembek L."/>
            <person name="Zhong D."/>
            <person name="Zimmer A."/>
            <person name="Zwirko Z."/>
            <person name="Jaffe D.B."/>
            <person name="Alvarez P."/>
            <person name="Brockman W."/>
            <person name="Butler J."/>
            <person name="Chin C."/>
            <person name="Gnerre S."/>
            <person name="Grabherr M."/>
            <person name="Kleber M."/>
            <person name="Mauceli E."/>
            <person name="MacCallum I."/>
        </authorList>
    </citation>
    <scope>NUCLEOTIDE SEQUENCE [LARGE SCALE GENOMIC DNA]</scope>
    <source>
        <strain evidence="8">Tucson 15287-2541.00</strain>
    </source>
</reference>
<dbReference type="OrthoDB" id="6612291at2759"/>
<dbReference type="PANTHER" id="PTHR23529">
    <property type="entry name" value="GH19118P-RELATED"/>
    <property type="match status" value="1"/>
</dbReference>
<dbReference type="InterPro" id="IPR020846">
    <property type="entry name" value="MFS_dom"/>
</dbReference>
<feature type="domain" description="Major facilitator superfamily (MFS) profile" evidence="6">
    <location>
        <begin position="1"/>
        <end position="424"/>
    </location>
</feature>
<keyword evidence="3 5" id="KW-1133">Transmembrane helix</keyword>
<sequence length="444" mass="49485">NKYNHYNYVCMVLFSYGGMDMAQGLGWNMYTGNADTQQFSFSWFIGFIIGAVLGALAVTHVAKFYFYCVAIVTNLVDAIICVSAPYNYDAMVAARYIGGIGIGFATIAFLIHNSEAAPDTARGKWCAVEQSGMGLGIAVQVIMDSDWNPYNNIAANQVHGIIGIVFSLVAIGILILSVESPIYHLRRNNYNEASDCQWQLLEKKATSKDYDAAFEEKKTYVSEGVHESIGHDLAVAVVPFIKMLICRCLVAFSFSIPLTQTIIASTIVWQGTMYAWPIIVWRVLRFLGTIIGIVVMDFLGRKLLTIVGLACMGGLMLGMASIYSNVLFTISTYYMGELCRISMVFQMFAGLFVACTPAYLGEAFPMRIKPFLIALIVIIEQLIHIIVICTFKTSLHTFYQYYLAVGIILLVCMVFLLITLPETKKTTLREAGHRFRRLHDIFAH</sequence>
<evidence type="ECO:0000256" key="5">
    <source>
        <dbReference type="SAM" id="Phobius"/>
    </source>
</evidence>